<dbReference type="FunFam" id="3.40.50.10490:FF:000011">
    <property type="entry name" value="Arabinose 5-phosphate isomerase"/>
    <property type="match status" value="1"/>
</dbReference>
<dbReference type="Proteomes" id="UP000198858">
    <property type="component" value="Chromosome I"/>
</dbReference>
<feature type="binding site" evidence="5">
    <location>
        <position position="77"/>
    </location>
    <ligand>
        <name>Zn(2+)</name>
        <dbReference type="ChEBI" id="CHEBI:29105"/>
    </ligand>
</feature>
<dbReference type="Pfam" id="PF00571">
    <property type="entry name" value="CBS"/>
    <property type="match status" value="2"/>
</dbReference>
<keyword evidence="5" id="KW-0862">Zinc</keyword>
<dbReference type="CDD" id="cd04604">
    <property type="entry name" value="CBS_pair_SIS_assoc"/>
    <property type="match status" value="1"/>
</dbReference>
<protein>
    <submittedName>
        <fullName evidence="10">Arabinose-5-phosphate isomerase</fullName>
    </submittedName>
</protein>
<dbReference type="InterPro" id="IPR004800">
    <property type="entry name" value="KdsD/KpsF-type"/>
</dbReference>
<dbReference type="AlphaFoldDB" id="A0A1H1L288"/>
<dbReference type="GO" id="GO:1901135">
    <property type="term" value="P:carbohydrate derivative metabolic process"/>
    <property type="evidence" value="ECO:0007669"/>
    <property type="project" value="InterPro"/>
</dbReference>
<dbReference type="GO" id="GO:0097367">
    <property type="term" value="F:carbohydrate derivative binding"/>
    <property type="evidence" value="ECO:0007669"/>
    <property type="project" value="InterPro"/>
</dbReference>
<evidence type="ECO:0000256" key="2">
    <source>
        <dbReference type="ARBA" id="ARBA00022737"/>
    </source>
</evidence>
<keyword evidence="10" id="KW-0413">Isomerase</keyword>
<dbReference type="RefSeq" id="WP_089661157.1">
    <property type="nucleotide sequence ID" value="NZ_LT629745.1"/>
</dbReference>
<dbReference type="STRING" id="1250231.SAMN04488552_0507"/>
<dbReference type="Pfam" id="PF01380">
    <property type="entry name" value="SIS"/>
    <property type="match status" value="1"/>
</dbReference>
<dbReference type="NCBIfam" id="TIGR00393">
    <property type="entry name" value="kpsF"/>
    <property type="match status" value="1"/>
</dbReference>
<evidence type="ECO:0000259" key="8">
    <source>
        <dbReference type="PROSITE" id="PS51371"/>
    </source>
</evidence>
<keyword evidence="3 7" id="KW-0129">CBS domain</keyword>
<dbReference type="CDD" id="cd05014">
    <property type="entry name" value="SIS_Kpsf"/>
    <property type="match status" value="1"/>
</dbReference>
<dbReference type="PROSITE" id="PS51464">
    <property type="entry name" value="SIS"/>
    <property type="match status" value="1"/>
</dbReference>
<organism evidence="10 11">
    <name type="scientific">Christiangramia echinicola</name>
    <dbReference type="NCBI Taxonomy" id="279359"/>
    <lineage>
        <taxon>Bacteria</taxon>
        <taxon>Pseudomonadati</taxon>
        <taxon>Bacteroidota</taxon>
        <taxon>Flavobacteriia</taxon>
        <taxon>Flavobacteriales</taxon>
        <taxon>Flavobacteriaceae</taxon>
        <taxon>Christiangramia</taxon>
    </lineage>
</organism>
<dbReference type="InterPro" id="IPR035474">
    <property type="entry name" value="SIS_Kpsf"/>
</dbReference>
<dbReference type="SMART" id="SM00116">
    <property type="entry name" value="CBS"/>
    <property type="match status" value="2"/>
</dbReference>
<gene>
    <name evidence="10" type="ORF">SAMN04488552_0507</name>
</gene>
<dbReference type="GO" id="GO:0046872">
    <property type="term" value="F:metal ion binding"/>
    <property type="evidence" value="ECO:0007669"/>
    <property type="project" value="UniProtKB-KW"/>
</dbReference>
<feature type="domain" description="CBS" evidence="8">
    <location>
        <begin position="270"/>
        <end position="321"/>
    </location>
</feature>
<evidence type="ECO:0000256" key="5">
    <source>
        <dbReference type="PIRSR" id="PIRSR004692-2"/>
    </source>
</evidence>
<dbReference type="InterPro" id="IPR050986">
    <property type="entry name" value="GutQ/KpsF_isomerases"/>
</dbReference>
<dbReference type="SUPFAM" id="SSF53697">
    <property type="entry name" value="SIS domain"/>
    <property type="match status" value="1"/>
</dbReference>
<dbReference type="InterPro" id="IPR046348">
    <property type="entry name" value="SIS_dom_sf"/>
</dbReference>
<feature type="site" description="Catalytically relevant" evidence="6">
    <location>
        <position position="147"/>
    </location>
</feature>
<dbReference type="EMBL" id="LT629745">
    <property type="protein sequence ID" value="SDR68633.1"/>
    <property type="molecule type" value="Genomic_DNA"/>
</dbReference>
<dbReference type="PANTHER" id="PTHR42745">
    <property type="match status" value="1"/>
</dbReference>
<dbReference type="PIRSF" id="PIRSF004692">
    <property type="entry name" value="KdsD_KpsF"/>
    <property type="match status" value="1"/>
</dbReference>
<evidence type="ECO:0000256" key="3">
    <source>
        <dbReference type="ARBA" id="ARBA00023122"/>
    </source>
</evidence>
<keyword evidence="2" id="KW-0677">Repeat</keyword>
<feature type="site" description="Catalytically relevant" evidence="6">
    <location>
        <position position="54"/>
    </location>
</feature>
<evidence type="ECO:0000256" key="7">
    <source>
        <dbReference type="PROSITE-ProRule" id="PRU00703"/>
    </source>
</evidence>
<evidence type="ECO:0000256" key="4">
    <source>
        <dbReference type="PIRNR" id="PIRNR004692"/>
    </source>
</evidence>
<feature type="site" description="Catalytically relevant" evidence="6">
    <location>
        <position position="188"/>
    </location>
</feature>
<sequence>MKLSEQIISTAKETISNEAEAIANLKNFIDEEFAKAVEIIYHSQGRVVVTGIGKSAIIANKIVATLNSTGTPSIFMHAADAIHGDLGIVQDNDVVICISKSGNSPEIKVLVPLIKNFNNTLIGLTANKESFLGKEADYVLNCYVEKEACPNNLAPTTSTTAQMVIGDALAVCLLNLKGFSSKDFAKYHPGGSLGKKLYLRVSDITAQNMKPEVTPETDVASALVEISEKMLGVTAVIDNDKIIGIITDGDIRRMLKDHTDITGLKAKDIMSRNPKTVDQDTLAVEALEIIEKNQISQLLAVENGIYAGVVHLHNLIREGIL</sequence>
<evidence type="ECO:0000313" key="10">
    <source>
        <dbReference type="EMBL" id="SDR68633.1"/>
    </source>
</evidence>
<dbReference type="PROSITE" id="PS51371">
    <property type="entry name" value="CBS"/>
    <property type="match status" value="1"/>
</dbReference>
<evidence type="ECO:0000259" key="9">
    <source>
        <dbReference type="PROSITE" id="PS51464"/>
    </source>
</evidence>
<comment type="similarity">
    <text evidence="1 4">Belongs to the SIS family. GutQ/KpsF subfamily.</text>
</comment>
<feature type="domain" description="SIS" evidence="9">
    <location>
        <begin position="36"/>
        <end position="179"/>
    </location>
</feature>
<dbReference type="InterPro" id="IPR000644">
    <property type="entry name" value="CBS_dom"/>
</dbReference>
<evidence type="ECO:0000256" key="6">
    <source>
        <dbReference type="PIRSR" id="PIRSR004692-3"/>
    </source>
</evidence>
<dbReference type="GO" id="GO:0005975">
    <property type="term" value="P:carbohydrate metabolic process"/>
    <property type="evidence" value="ECO:0007669"/>
    <property type="project" value="InterPro"/>
</dbReference>
<keyword evidence="11" id="KW-1185">Reference proteome</keyword>
<dbReference type="Gene3D" id="3.10.580.10">
    <property type="entry name" value="CBS-domain"/>
    <property type="match status" value="1"/>
</dbReference>
<accession>A0A1H1L288</accession>
<dbReference type="GO" id="GO:0019146">
    <property type="term" value="F:arabinose-5-phosphate isomerase activity"/>
    <property type="evidence" value="ECO:0007669"/>
    <property type="project" value="UniProtKB-ARBA"/>
</dbReference>
<proteinExistence type="inferred from homology"/>
<feature type="site" description="Catalytically relevant" evidence="6">
    <location>
        <position position="106"/>
    </location>
</feature>
<evidence type="ECO:0000313" key="11">
    <source>
        <dbReference type="Proteomes" id="UP000198858"/>
    </source>
</evidence>
<dbReference type="PANTHER" id="PTHR42745:SF1">
    <property type="entry name" value="ARABINOSE 5-PHOSPHATE ISOMERASE KDSD"/>
    <property type="match status" value="1"/>
</dbReference>
<name>A0A1H1L288_9FLAO</name>
<reference evidence="10 11" key="1">
    <citation type="submission" date="2016-10" db="EMBL/GenBank/DDBJ databases">
        <authorList>
            <person name="Varghese N."/>
            <person name="Submissions S."/>
        </authorList>
    </citation>
    <scope>NUCLEOTIDE SEQUENCE [LARGE SCALE GENOMIC DNA]</scope>
    <source>
        <strain evidence="10 11">Mar_2010_102</strain>
    </source>
</reference>
<dbReference type="InterPro" id="IPR001347">
    <property type="entry name" value="SIS_dom"/>
</dbReference>
<keyword evidence="5" id="KW-0479">Metal-binding</keyword>
<dbReference type="InterPro" id="IPR046342">
    <property type="entry name" value="CBS_dom_sf"/>
</dbReference>
<evidence type="ECO:0000256" key="1">
    <source>
        <dbReference type="ARBA" id="ARBA00008165"/>
    </source>
</evidence>
<dbReference type="Gene3D" id="3.40.50.10490">
    <property type="entry name" value="Glucose-6-phosphate isomerase like protein, domain 1"/>
    <property type="match status" value="1"/>
</dbReference>